<reference evidence="8 9" key="1">
    <citation type="submission" date="2022-02" db="EMBL/GenBank/DDBJ databases">
        <title>The car tank lid bacteriome: a reservoir of bacteria with potential in bioremediation of fuel.</title>
        <authorList>
            <person name="Vidal-Verdu A."/>
            <person name="Gomez-Martinez D."/>
            <person name="Latorre-Perez A."/>
            <person name="Pereto J."/>
            <person name="Porcar M."/>
        </authorList>
    </citation>
    <scope>NUCLEOTIDE SEQUENCE [LARGE SCALE GENOMIC DNA]</scope>
    <source>
        <strain evidence="8 9">4D.3</strain>
    </source>
</reference>
<feature type="domain" description="Cytochrome b/b6 N-terminal region profile" evidence="7">
    <location>
        <begin position="1"/>
        <end position="80"/>
    </location>
</feature>
<feature type="non-terminal residue" evidence="8">
    <location>
        <position position="80"/>
    </location>
</feature>
<dbReference type="Pfam" id="PF00033">
    <property type="entry name" value="Cytochrome_B"/>
    <property type="match status" value="1"/>
</dbReference>
<evidence type="ECO:0000256" key="5">
    <source>
        <dbReference type="ARBA" id="ARBA00029568"/>
    </source>
</evidence>
<evidence type="ECO:0000259" key="7">
    <source>
        <dbReference type="PROSITE" id="PS51002"/>
    </source>
</evidence>
<dbReference type="Proteomes" id="UP001651050">
    <property type="component" value="Unassembled WGS sequence"/>
</dbReference>
<comment type="catalytic activity">
    <reaction evidence="4">
        <text>a quinol + 2 Fe(III)-[cytochrome c](out) = a quinone + 2 Fe(II)-[cytochrome c](out) + 2 H(+)(out)</text>
        <dbReference type="Rhea" id="RHEA:11484"/>
        <dbReference type="Rhea" id="RHEA-COMP:10350"/>
        <dbReference type="Rhea" id="RHEA-COMP:14399"/>
        <dbReference type="ChEBI" id="CHEBI:15378"/>
        <dbReference type="ChEBI" id="CHEBI:24646"/>
        <dbReference type="ChEBI" id="CHEBI:29033"/>
        <dbReference type="ChEBI" id="CHEBI:29034"/>
        <dbReference type="ChEBI" id="CHEBI:132124"/>
        <dbReference type="EC" id="7.1.1.8"/>
    </reaction>
</comment>
<comment type="cofactor">
    <cofactor evidence="1">
        <name>heme</name>
        <dbReference type="ChEBI" id="CHEBI:30413"/>
    </cofactor>
</comment>
<organism evidence="8 9">
    <name type="scientific">Isoptericola peretonis</name>
    <dbReference type="NCBI Taxonomy" id="2918523"/>
    <lineage>
        <taxon>Bacteria</taxon>
        <taxon>Bacillati</taxon>
        <taxon>Actinomycetota</taxon>
        <taxon>Actinomycetes</taxon>
        <taxon>Micrococcales</taxon>
        <taxon>Promicromonosporaceae</taxon>
        <taxon>Isoptericola</taxon>
    </lineage>
</organism>
<feature type="transmembrane region" description="Helical" evidence="6">
    <location>
        <begin position="33"/>
        <end position="53"/>
    </location>
</feature>
<dbReference type="PANTHER" id="PTHR19271:SF16">
    <property type="entry name" value="CYTOCHROME B"/>
    <property type="match status" value="1"/>
</dbReference>
<dbReference type="SUPFAM" id="SSF81342">
    <property type="entry name" value="Transmembrane di-heme cytochromes"/>
    <property type="match status" value="1"/>
</dbReference>
<dbReference type="PROSITE" id="PS51002">
    <property type="entry name" value="CYTB_NTER"/>
    <property type="match status" value="1"/>
</dbReference>
<dbReference type="EMBL" id="JALQCY010000017">
    <property type="protein sequence ID" value="MCK9796170.1"/>
    <property type="molecule type" value="Genomic_DNA"/>
</dbReference>
<dbReference type="InterPro" id="IPR016174">
    <property type="entry name" value="Di-haem_cyt_TM"/>
</dbReference>
<evidence type="ECO:0000313" key="8">
    <source>
        <dbReference type="EMBL" id="MCK9796170.1"/>
    </source>
</evidence>
<keyword evidence="6" id="KW-1133">Transmembrane helix</keyword>
<keyword evidence="6" id="KW-0812">Transmembrane</keyword>
<keyword evidence="9" id="KW-1185">Reference proteome</keyword>
<feature type="non-terminal residue" evidence="8">
    <location>
        <position position="1"/>
    </location>
</feature>
<accession>A0ABT0J9J2</accession>
<evidence type="ECO:0000256" key="3">
    <source>
        <dbReference type="ARBA" id="ARBA00016116"/>
    </source>
</evidence>
<proteinExistence type="predicted"/>
<evidence type="ECO:0000256" key="4">
    <source>
        <dbReference type="ARBA" id="ARBA00029351"/>
    </source>
</evidence>
<dbReference type="InterPro" id="IPR027387">
    <property type="entry name" value="Cytb/b6-like_sf"/>
</dbReference>
<dbReference type="Gene3D" id="1.20.810.10">
    <property type="entry name" value="Cytochrome Bc1 Complex, Chain C"/>
    <property type="match status" value="1"/>
</dbReference>
<keyword evidence="6" id="KW-0472">Membrane</keyword>
<protein>
    <recommendedName>
        <fullName evidence="3">Cytochrome bc1 complex cytochrome b subunit</fullName>
        <ecNumber evidence="2">7.1.1.8</ecNumber>
    </recommendedName>
    <alternativeName>
        <fullName evidence="5">Cytochrome bc1 reductase complex subunit QcrB</fullName>
    </alternativeName>
</protein>
<name>A0ABT0J9J2_9MICO</name>
<dbReference type="PANTHER" id="PTHR19271">
    <property type="entry name" value="CYTOCHROME B"/>
    <property type="match status" value="1"/>
</dbReference>
<dbReference type="RefSeq" id="WP_416346026.1">
    <property type="nucleotide sequence ID" value="NZ_JALQCY010000017.1"/>
</dbReference>
<evidence type="ECO:0000256" key="2">
    <source>
        <dbReference type="ARBA" id="ARBA00012951"/>
    </source>
</evidence>
<comment type="caution">
    <text evidence="8">The sequence shown here is derived from an EMBL/GenBank/DDBJ whole genome shotgun (WGS) entry which is preliminary data.</text>
</comment>
<feature type="transmembrane region" description="Helical" evidence="6">
    <location>
        <begin position="6"/>
        <end position="26"/>
    </location>
</feature>
<dbReference type="EC" id="7.1.1.8" evidence="2"/>
<gene>
    <name evidence="8" type="ORF">M1843_20710</name>
</gene>
<dbReference type="InterPro" id="IPR005797">
    <property type="entry name" value="Cyt_b/b6_N"/>
</dbReference>
<evidence type="ECO:0000256" key="6">
    <source>
        <dbReference type="SAM" id="Phobius"/>
    </source>
</evidence>
<evidence type="ECO:0000313" key="9">
    <source>
        <dbReference type="Proteomes" id="UP001651050"/>
    </source>
</evidence>
<evidence type="ECO:0000256" key="1">
    <source>
        <dbReference type="ARBA" id="ARBA00001971"/>
    </source>
</evidence>
<sequence length="80" mass="8822">PREVTWIVGMLIYLAMMATAFMGYVLPWGQMSFWGATVITGLFGAIPGIGPSIQEWLLGGPAVDNATLNRFFSLHYLLPF</sequence>